<dbReference type="EMBL" id="CP021920">
    <property type="protein sequence ID" value="ASB87385.1"/>
    <property type="molecule type" value="Genomic_DNA"/>
</dbReference>
<dbReference type="Proteomes" id="UP000196877">
    <property type="component" value="Chromosome"/>
</dbReference>
<keyword evidence="2" id="KW-1185">Reference proteome</keyword>
<gene>
    <name evidence="1" type="ORF">S101395_00831</name>
</gene>
<name>A0ABN5A9C9_9BACI</name>
<sequence length="153" mass="17444">MTWLFVTLLVLASLIKILVTCLPTAVVERISAKFEVHSKLNDKNATVTVGGKRLEGQEKKQVIQYFNEAVFMERYYIYPGDEHLYLHPKNSGTPVVIDAKNGKKDVKIYVYTYNDRVDVVKQFKKKVIAYCLQSDILQKGSSLTAGDLHKEFV</sequence>
<proteinExistence type="predicted"/>
<dbReference type="RefSeq" id="WP_006637272.1">
    <property type="nucleotide sequence ID" value="NZ_CABJEH010000007.1"/>
</dbReference>
<dbReference type="GeneID" id="92851775"/>
<accession>A0ABN5A9C9</accession>
<evidence type="ECO:0000313" key="1">
    <source>
        <dbReference type="EMBL" id="ASB87385.1"/>
    </source>
</evidence>
<reference evidence="1 2" key="1">
    <citation type="submission" date="2017-06" db="EMBL/GenBank/DDBJ databases">
        <title>Genome sequence of Bacillus sonorensis strain SRCM101395.</title>
        <authorList>
            <person name="Cho S.H."/>
        </authorList>
    </citation>
    <scope>NUCLEOTIDE SEQUENCE [LARGE SCALE GENOMIC DNA]</scope>
    <source>
        <strain evidence="1 2">SRCM101395</strain>
    </source>
</reference>
<dbReference type="Pfam" id="PF10787">
    <property type="entry name" value="YfmQ"/>
    <property type="match status" value="1"/>
</dbReference>
<evidence type="ECO:0008006" key="3">
    <source>
        <dbReference type="Google" id="ProtNLM"/>
    </source>
</evidence>
<organism evidence="1 2">
    <name type="scientific">Bacillus sonorensis</name>
    <dbReference type="NCBI Taxonomy" id="119858"/>
    <lineage>
        <taxon>Bacteria</taxon>
        <taxon>Bacillati</taxon>
        <taxon>Bacillota</taxon>
        <taxon>Bacilli</taxon>
        <taxon>Bacillales</taxon>
        <taxon>Bacillaceae</taxon>
        <taxon>Bacillus</taxon>
    </lineage>
</organism>
<evidence type="ECO:0000313" key="2">
    <source>
        <dbReference type="Proteomes" id="UP000196877"/>
    </source>
</evidence>
<dbReference type="InterPro" id="IPR019723">
    <property type="entry name" value="Uncharacterised_YfmQ"/>
</dbReference>
<protein>
    <recommendedName>
        <fullName evidence="3">YfmQ</fullName>
    </recommendedName>
</protein>